<dbReference type="PANTHER" id="PTHR15337:SF11">
    <property type="entry name" value="THIOREDOXIN DOMAIN-CONTAINING PROTEIN"/>
    <property type="match status" value="1"/>
</dbReference>
<dbReference type="STRING" id="661478.OP10G_4501"/>
<evidence type="ECO:0000256" key="2">
    <source>
        <dbReference type="SAM" id="SignalP"/>
    </source>
</evidence>
<dbReference type="Pfam" id="PF09865">
    <property type="entry name" value="DUF2092"/>
    <property type="match status" value="1"/>
</dbReference>
<dbReference type="InterPro" id="IPR051099">
    <property type="entry name" value="AGR/TXD"/>
</dbReference>
<gene>
    <name evidence="4" type="ORF">OP10G_4501</name>
</gene>
<dbReference type="RefSeq" id="WP_025228253.1">
    <property type="nucleotide sequence ID" value="NZ_CP007139.1"/>
</dbReference>
<feature type="domain" description="Thioredoxin" evidence="3">
    <location>
        <begin position="188"/>
        <end position="326"/>
    </location>
</feature>
<dbReference type="OrthoDB" id="981626at2"/>
<organism evidence="4 5">
    <name type="scientific">Fimbriimonas ginsengisoli Gsoil 348</name>
    <dbReference type="NCBI Taxonomy" id="661478"/>
    <lineage>
        <taxon>Bacteria</taxon>
        <taxon>Bacillati</taxon>
        <taxon>Armatimonadota</taxon>
        <taxon>Fimbriimonadia</taxon>
        <taxon>Fimbriimonadales</taxon>
        <taxon>Fimbriimonadaceae</taxon>
        <taxon>Fimbriimonas</taxon>
    </lineage>
</organism>
<dbReference type="Pfam" id="PF13899">
    <property type="entry name" value="Thioredoxin_7"/>
    <property type="match status" value="1"/>
</dbReference>
<dbReference type="InterPro" id="IPR029046">
    <property type="entry name" value="LolA/LolB/LppX"/>
</dbReference>
<dbReference type="SUPFAM" id="SSF89392">
    <property type="entry name" value="Prokaryotic lipoproteins and lipoprotein localization factors"/>
    <property type="match status" value="1"/>
</dbReference>
<evidence type="ECO:0000313" key="4">
    <source>
        <dbReference type="EMBL" id="AIE87869.1"/>
    </source>
</evidence>
<dbReference type="Proteomes" id="UP000027982">
    <property type="component" value="Chromosome"/>
</dbReference>
<dbReference type="Gene3D" id="2.50.20.10">
    <property type="entry name" value="Lipoprotein localisation LolA/LolB/LppX"/>
    <property type="match status" value="1"/>
</dbReference>
<dbReference type="EMBL" id="CP007139">
    <property type="protein sequence ID" value="AIE87869.1"/>
    <property type="molecule type" value="Genomic_DNA"/>
</dbReference>
<dbReference type="PROSITE" id="PS51352">
    <property type="entry name" value="THIOREDOXIN_2"/>
    <property type="match status" value="1"/>
</dbReference>
<name>A0A068NZ32_FIMGI</name>
<dbReference type="CDD" id="cd02947">
    <property type="entry name" value="TRX_family"/>
    <property type="match status" value="1"/>
</dbReference>
<protein>
    <submittedName>
        <fullName evidence="4">Thioredoxin domain-containing protein</fullName>
    </submittedName>
</protein>
<evidence type="ECO:0000313" key="5">
    <source>
        <dbReference type="Proteomes" id="UP000027982"/>
    </source>
</evidence>
<dbReference type="Gene3D" id="3.40.30.10">
    <property type="entry name" value="Glutaredoxin"/>
    <property type="match status" value="1"/>
</dbReference>
<dbReference type="SUPFAM" id="SSF52833">
    <property type="entry name" value="Thioredoxin-like"/>
    <property type="match status" value="1"/>
</dbReference>
<dbReference type="eggNOG" id="COG0526">
    <property type="taxonomic scope" value="Bacteria"/>
</dbReference>
<evidence type="ECO:0000256" key="1">
    <source>
        <dbReference type="ARBA" id="ARBA00022729"/>
    </source>
</evidence>
<reference evidence="4 5" key="1">
    <citation type="journal article" date="2014" name="PLoS ONE">
        <title>The first complete genome sequence of the class fimbriimonadia in the phylum armatimonadetes.</title>
        <authorList>
            <person name="Hu Z.Y."/>
            <person name="Wang Y.Z."/>
            <person name="Im W.T."/>
            <person name="Wang S.Y."/>
            <person name="Zhao G.P."/>
            <person name="Zheng H.J."/>
            <person name="Quan Z.X."/>
        </authorList>
    </citation>
    <scope>NUCLEOTIDE SEQUENCE [LARGE SCALE GENOMIC DNA]</scope>
    <source>
        <strain evidence="4">Gsoil 348</strain>
    </source>
</reference>
<dbReference type="AlphaFoldDB" id="A0A068NZ32"/>
<dbReference type="InterPro" id="IPR013766">
    <property type="entry name" value="Thioredoxin_domain"/>
</dbReference>
<proteinExistence type="predicted"/>
<dbReference type="HOGENOM" id="CLU_851928_0_0_0"/>
<keyword evidence="5" id="KW-1185">Reference proteome</keyword>
<dbReference type="KEGG" id="fgi:OP10G_4501"/>
<evidence type="ECO:0000259" key="3">
    <source>
        <dbReference type="PROSITE" id="PS51352"/>
    </source>
</evidence>
<accession>A0A068NZ32</accession>
<keyword evidence="1 2" id="KW-0732">Signal</keyword>
<sequence>MRRTWPLVAIAAIAAVAAAQTSGTSLLASFGKALNEAKSVRSTYTAQTVGSGAETYTIALKKPNLARIETPAGTIVADGKQVTTYTKEDNTYFKRPQTEKDVKEFLTSDELGLFAGFFNPKAYDAPRSRAIGQRQMNGTPLSVVEATAGKKTKTYFLSTSDNVARKSQIELNDPNNGKLTTILDTKSLELNADLPDSTFTFVPPADARELSLDEINNGRWYTDLDEALKVARASNKHVFIDFMATWCGPCKMLERECFGTAQFKAMGKSYVWCRIDVDQQPTIASRYHAEAIPLQVVLDKSGGTQDQLVGYGGPARFFEFLTKNAK</sequence>
<feature type="chain" id="PRO_5001651939" evidence="2">
    <location>
        <begin position="20"/>
        <end position="326"/>
    </location>
</feature>
<dbReference type="InterPro" id="IPR036249">
    <property type="entry name" value="Thioredoxin-like_sf"/>
</dbReference>
<dbReference type="InterPro" id="IPR019207">
    <property type="entry name" value="DUF2092"/>
</dbReference>
<dbReference type="PANTHER" id="PTHR15337">
    <property type="entry name" value="ANTERIOR GRADIENT PROTEIN-RELATED"/>
    <property type="match status" value="1"/>
</dbReference>
<feature type="signal peptide" evidence="2">
    <location>
        <begin position="1"/>
        <end position="19"/>
    </location>
</feature>